<evidence type="ECO:0000313" key="2">
    <source>
        <dbReference type="Proteomes" id="UP000516314"/>
    </source>
</evidence>
<dbReference type="Proteomes" id="UP000516314">
    <property type="component" value="Chromosome 2"/>
</dbReference>
<dbReference type="PROSITE" id="PS51257">
    <property type="entry name" value="PROKAR_LIPOPROTEIN"/>
    <property type="match status" value="1"/>
</dbReference>
<gene>
    <name evidence="1" type="ORF">AT9943_LOCUS8235</name>
</gene>
<evidence type="ECO:0000313" key="1">
    <source>
        <dbReference type="EMBL" id="CAD5320090.1"/>
    </source>
</evidence>
<protein>
    <submittedName>
        <fullName evidence="1">(thale cress) hypothetical protein</fullName>
    </submittedName>
</protein>
<organism evidence="1 2">
    <name type="scientific">Arabidopsis thaliana</name>
    <name type="common">Mouse-ear cress</name>
    <dbReference type="NCBI Taxonomy" id="3702"/>
    <lineage>
        <taxon>Eukaryota</taxon>
        <taxon>Viridiplantae</taxon>
        <taxon>Streptophyta</taxon>
        <taxon>Embryophyta</taxon>
        <taxon>Tracheophyta</taxon>
        <taxon>Spermatophyta</taxon>
        <taxon>Magnoliopsida</taxon>
        <taxon>eudicotyledons</taxon>
        <taxon>Gunneridae</taxon>
        <taxon>Pentapetalae</taxon>
        <taxon>rosids</taxon>
        <taxon>malvids</taxon>
        <taxon>Brassicales</taxon>
        <taxon>Brassicaceae</taxon>
        <taxon>Camelineae</taxon>
        <taxon>Arabidopsis</taxon>
    </lineage>
</organism>
<dbReference type="EMBL" id="LR881467">
    <property type="protein sequence ID" value="CAD5320090.1"/>
    <property type="molecule type" value="Genomic_DNA"/>
</dbReference>
<sequence>MPTEKGKICPHSALSTNQNGLASCLINHRPSIMKAFANRCGLSSPNAAPLYCSIIWTLYKCGSLWNGFTAIKMFPVAKRQSRLWSTPGSWRKICESYCKGPCDYFGIGAFDFSHFSTDPCEFWILDPDM</sequence>
<name>A0A7G2EAK9_ARATH</name>
<proteinExistence type="predicted"/>
<reference evidence="1 2" key="1">
    <citation type="submission" date="2020-09" db="EMBL/GenBank/DDBJ databases">
        <authorList>
            <person name="Ashkenazy H."/>
        </authorList>
    </citation>
    <scope>NUCLEOTIDE SEQUENCE [LARGE SCALE GENOMIC DNA]</scope>
    <source>
        <strain evidence="2">cv. Cdm-0</strain>
    </source>
</reference>
<dbReference type="AlphaFoldDB" id="A0A7G2EAK9"/>
<accession>A0A7G2EAK9</accession>